<feature type="region of interest" description="Disordered" evidence="1">
    <location>
        <begin position="61"/>
        <end position="83"/>
    </location>
</feature>
<organism evidence="2 3">
    <name type="scientific">Solanum commersonii</name>
    <name type="common">Commerson's wild potato</name>
    <name type="synonym">Commerson's nightshade</name>
    <dbReference type="NCBI Taxonomy" id="4109"/>
    <lineage>
        <taxon>Eukaryota</taxon>
        <taxon>Viridiplantae</taxon>
        <taxon>Streptophyta</taxon>
        <taxon>Embryophyta</taxon>
        <taxon>Tracheophyta</taxon>
        <taxon>Spermatophyta</taxon>
        <taxon>Magnoliopsida</taxon>
        <taxon>eudicotyledons</taxon>
        <taxon>Gunneridae</taxon>
        <taxon>Pentapetalae</taxon>
        <taxon>asterids</taxon>
        <taxon>lamiids</taxon>
        <taxon>Solanales</taxon>
        <taxon>Solanaceae</taxon>
        <taxon>Solanoideae</taxon>
        <taxon>Solaneae</taxon>
        <taxon>Solanum</taxon>
    </lineage>
</organism>
<keyword evidence="3" id="KW-1185">Reference proteome</keyword>
<comment type="caution">
    <text evidence="2">The sequence shown here is derived from an EMBL/GenBank/DDBJ whole genome shotgun (WGS) entry which is preliminary data.</text>
</comment>
<dbReference type="PANTHER" id="PTHR48434:SF1">
    <property type="entry name" value="(RAPE) HYPOTHETICAL PROTEIN"/>
    <property type="match status" value="1"/>
</dbReference>
<feature type="compositionally biased region" description="Low complexity" evidence="1">
    <location>
        <begin position="73"/>
        <end position="83"/>
    </location>
</feature>
<feature type="non-terminal residue" evidence="2">
    <location>
        <position position="321"/>
    </location>
</feature>
<evidence type="ECO:0000313" key="2">
    <source>
        <dbReference type="EMBL" id="KAG5571101.1"/>
    </source>
</evidence>
<dbReference type="Proteomes" id="UP000824120">
    <property type="component" value="Chromosome 12"/>
</dbReference>
<reference evidence="2 3" key="1">
    <citation type="submission" date="2020-09" db="EMBL/GenBank/DDBJ databases">
        <title>De no assembly of potato wild relative species, Solanum commersonii.</title>
        <authorList>
            <person name="Cho K."/>
        </authorList>
    </citation>
    <scope>NUCLEOTIDE SEQUENCE [LARGE SCALE GENOMIC DNA]</scope>
    <source>
        <strain evidence="2">LZ3.2</strain>
        <tissue evidence="2">Leaf</tissue>
    </source>
</reference>
<dbReference type="PANTHER" id="PTHR48434">
    <property type="entry name" value="(RAPE) HYPOTHETICAL PROTEIN"/>
    <property type="match status" value="1"/>
</dbReference>
<accession>A0A9J5W673</accession>
<gene>
    <name evidence="2" type="ORF">H5410_060867</name>
</gene>
<name>A0A9J5W673_SOLCO</name>
<protein>
    <submittedName>
        <fullName evidence="2">Uncharacterized protein</fullName>
    </submittedName>
</protein>
<dbReference type="OrthoDB" id="1743486at2759"/>
<sequence length="321" mass="37562">VLYKQENSNISYTFITDPISRDINALINMKQIHVDYLQLELFSINIFDILKLIKDGPSLDYHGKGNNTRGRGRSSPGLSYRSSSNSPFIQMGIMSLINSKISQSEASSSIHLEDIPEDNLLYAQLQAYLTQKQNDIFASIAKEDNDNIKSYEKYLINDLYFPGKSYKTRSYYEIILISIGSVKFQYFLDYNTSENTYNFSKMIIKQIISVEDWGISTVKERQISLNIIAMSFTHWDYIQAFDKVLYYNNDRQKHTWFIKVCANIFAGSIPNWFLNWWPYHGPTIKILPDSYLKLYKEWVKVSPDFNELYNIDHICYSEKID</sequence>
<dbReference type="AlphaFoldDB" id="A0A9J5W673"/>
<proteinExistence type="predicted"/>
<evidence type="ECO:0000256" key="1">
    <source>
        <dbReference type="SAM" id="MobiDB-lite"/>
    </source>
</evidence>
<evidence type="ECO:0000313" key="3">
    <source>
        <dbReference type="Proteomes" id="UP000824120"/>
    </source>
</evidence>
<dbReference type="EMBL" id="JACXVP010000012">
    <property type="protein sequence ID" value="KAG5571101.1"/>
    <property type="molecule type" value="Genomic_DNA"/>
</dbReference>